<evidence type="ECO:0000256" key="1">
    <source>
        <dbReference type="SAM" id="MobiDB-lite"/>
    </source>
</evidence>
<protein>
    <recommendedName>
        <fullName evidence="5">Alpha-1,2-mannosyltransferase</fullName>
    </recommendedName>
</protein>
<feature type="region of interest" description="Disordered" evidence="1">
    <location>
        <begin position="36"/>
        <end position="79"/>
    </location>
</feature>
<dbReference type="AlphaFoldDB" id="A0A225BDY1"/>
<dbReference type="Proteomes" id="UP000214365">
    <property type="component" value="Unassembled WGS sequence"/>
</dbReference>
<dbReference type="OrthoDB" id="5043642at2759"/>
<gene>
    <name evidence="3" type="ORF">UA08_00702</name>
</gene>
<feature type="compositionally biased region" description="Low complexity" evidence="1">
    <location>
        <begin position="47"/>
        <end position="64"/>
    </location>
</feature>
<reference evidence="3 4" key="1">
    <citation type="submission" date="2015-06" db="EMBL/GenBank/DDBJ databases">
        <title>Talaromyces atroroseus IBT 11181 draft genome.</title>
        <authorList>
            <person name="Rasmussen K.B."/>
            <person name="Rasmussen S."/>
            <person name="Petersen B."/>
            <person name="Sicheritz-Ponten T."/>
            <person name="Mortensen U.H."/>
            <person name="Thrane U."/>
        </authorList>
    </citation>
    <scope>NUCLEOTIDE SEQUENCE [LARGE SCALE GENOMIC DNA]</scope>
    <source>
        <strain evidence="3 4">IBT 11181</strain>
    </source>
</reference>
<organism evidence="3 4">
    <name type="scientific">Talaromyces atroroseus</name>
    <dbReference type="NCBI Taxonomy" id="1441469"/>
    <lineage>
        <taxon>Eukaryota</taxon>
        <taxon>Fungi</taxon>
        <taxon>Dikarya</taxon>
        <taxon>Ascomycota</taxon>
        <taxon>Pezizomycotina</taxon>
        <taxon>Eurotiomycetes</taxon>
        <taxon>Eurotiomycetidae</taxon>
        <taxon>Eurotiales</taxon>
        <taxon>Trichocomaceae</taxon>
        <taxon>Talaromyces</taxon>
        <taxon>Talaromyces sect. Trachyspermi</taxon>
    </lineage>
</organism>
<evidence type="ECO:0000313" key="4">
    <source>
        <dbReference type="Proteomes" id="UP000214365"/>
    </source>
</evidence>
<keyword evidence="2" id="KW-0812">Transmembrane</keyword>
<dbReference type="EMBL" id="LFMY01000001">
    <property type="protein sequence ID" value="OKL64227.1"/>
    <property type="molecule type" value="Genomic_DNA"/>
</dbReference>
<comment type="caution">
    <text evidence="3">The sequence shown here is derived from an EMBL/GenBank/DDBJ whole genome shotgun (WGS) entry which is preliminary data.</text>
</comment>
<evidence type="ECO:0000313" key="3">
    <source>
        <dbReference type="EMBL" id="OKL64227.1"/>
    </source>
</evidence>
<dbReference type="InterPro" id="IPR021848">
    <property type="entry name" value="HODM_asu-like"/>
</dbReference>
<dbReference type="GeneID" id="31000457"/>
<feature type="transmembrane region" description="Helical" evidence="2">
    <location>
        <begin position="12"/>
        <end position="29"/>
    </location>
</feature>
<keyword evidence="2" id="KW-1133">Transmembrane helix</keyword>
<dbReference type="STRING" id="1441469.A0A225BDY1"/>
<keyword evidence="2" id="KW-0472">Membrane</keyword>
<accession>A0A225BDY1</accession>
<evidence type="ECO:0000256" key="2">
    <source>
        <dbReference type="SAM" id="Phobius"/>
    </source>
</evidence>
<dbReference type="RefSeq" id="XP_020124348.1">
    <property type="nucleotide sequence ID" value="XM_020260538.1"/>
</dbReference>
<name>A0A225BDY1_TALAT</name>
<sequence>MTFQTWDLQWPFGLFLLATTLAYIVFSRLKGGKALARPRKASTAKTPPRSLSPKKPSASPASPSDYSTVLPPPRRDAMLSMNSKVPKTATENVSEETILKNILPMTQNYEVAEGTLYTPMGFSVKEIKEMGDFPDYSALSGVPLPNAYNGFDIGKSIPRPYRPFRWAYHQTMSLKKLETDWWIELENTYKDRIAQRKALYEKYGKQVLDWMPGSELVCKELLEMVLQFICARYPQYFSIRDDRILVNKILDTEQDIRSKSPLEILMDNVPEDFAITLRDDKTGFYVFRAGVICSSLGWNVGSKIGLQLHEIHAPVPDYKEKMKFSMDRFFTKMPADKPIQRGSWGLEVGQPLYMPAGDPHELHRLSQNPNLGLEDCFLRVDWQTLRRLPISGGIVFNFKALFTQVKEFRDEPRIPALIAKILRGGKENLMKYKNTWHVEHVILPALDEWNKEQEDSSTIEKNWEVATLDEDPWYKGWEEKWHRQQGF</sequence>
<evidence type="ECO:0008006" key="5">
    <source>
        <dbReference type="Google" id="ProtNLM"/>
    </source>
</evidence>
<dbReference type="Pfam" id="PF11927">
    <property type="entry name" value="HODM_asu-like"/>
    <property type="match status" value="1"/>
</dbReference>
<proteinExistence type="predicted"/>
<keyword evidence="4" id="KW-1185">Reference proteome</keyword>